<evidence type="ECO:0000259" key="7">
    <source>
        <dbReference type="PROSITE" id="PS50893"/>
    </source>
</evidence>
<dbReference type="InterPro" id="IPR003439">
    <property type="entry name" value="ABC_transporter-like_ATP-bd"/>
</dbReference>
<dbReference type="PROSITE" id="PS50893">
    <property type="entry name" value="ABC_TRANSPORTER_2"/>
    <property type="match status" value="1"/>
</dbReference>
<evidence type="ECO:0000256" key="2">
    <source>
        <dbReference type="ARBA" id="ARBA00022448"/>
    </source>
</evidence>
<evidence type="ECO:0000313" key="8">
    <source>
        <dbReference type="EMBL" id="CAI3938357.1"/>
    </source>
</evidence>
<evidence type="ECO:0000256" key="5">
    <source>
        <dbReference type="ARBA" id="ARBA00022906"/>
    </source>
</evidence>
<dbReference type="Pfam" id="PF00005">
    <property type="entry name" value="ABC_tran"/>
    <property type="match status" value="1"/>
</dbReference>
<dbReference type="RefSeq" id="WP_271789787.1">
    <property type="nucleotide sequence ID" value="NZ_CAMXCM010000002.1"/>
</dbReference>
<organism evidence="8 10">
    <name type="scientific">Commensalibacter communis</name>
    <dbReference type="NCBI Taxonomy" id="2972786"/>
    <lineage>
        <taxon>Bacteria</taxon>
        <taxon>Pseudomonadati</taxon>
        <taxon>Pseudomonadota</taxon>
        <taxon>Alphaproteobacteria</taxon>
        <taxon>Acetobacterales</taxon>
        <taxon>Acetobacteraceae</taxon>
    </lineage>
</organism>
<dbReference type="Gene3D" id="3.40.50.300">
    <property type="entry name" value="P-loop containing nucleotide triphosphate hydrolases"/>
    <property type="match status" value="1"/>
</dbReference>
<dbReference type="InterPro" id="IPR050153">
    <property type="entry name" value="Metal_Ion_Import_ABC"/>
</dbReference>
<gene>
    <name evidence="9" type="ORF">R53529_LOCUS1356</name>
    <name evidence="8" type="ORF">R53530_LOCUS1078</name>
</gene>
<keyword evidence="11" id="KW-1185">Reference proteome</keyword>
<accession>A0A9W4TP21</accession>
<dbReference type="PROSITE" id="PS00211">
    <property type="entry name" value="ABC_TRANSPORTER_1"/>
    <property type="match status" value="1"/>
</dbReference>
<evidence type="ECO:0000313" key="10">
    <source>
        <dbReference type="Proteomes" id="UP001154255"/>
    </source>
</evidence>
<keyword evidence="5" id="KW-0862">Zinc</keyword>
<comment type="similarity">
    <text evidence="1">Belongs to the ABC transporter superfamily.</text>
</comment>
<evidence type="ECO:0000313" key="9">
    <source>
        <dbReference type="EMBL" id="CAI3945109.1"/>
    </source>
</evidence>
<evidence type="ECO:0000256" key="6">
    <source>
        <dbReference type="ARBA" id="ARBA00023065"/>
    </source>
</evidence>
<dbReference type="SUPFAM" id="SSF52540">
    <property type="entry name" value="P-loop containing nucleoside triphosphate hydrolases"/>
    <property type="match status" value="1"/>
</dbReference>
<reference evidence="8" key="1">
    <citation type="submission" date="2022-10" db="EMBL/GenBank/DDBJ databases">
        <authorList>
            <person name="Botero Cardona J."/>
        </authorList>
    </citation>
    <scope>NUCLEOTIDE SEQUENCE</scope>
    <source>
        <strain evidence="8">LMG 31819</strain>
        <strain evidence="9">R-53529</strain>
    </source>
</reference>
<dbReference type="GO" id="GO:0016887">
    <property type="term" value="F:ATP hydrolysis activity"/>
    <property type="evidence" value="ECO:0007669"/>
    <property type="project" value="InterPro"/>
</dbReference>
<evidence type="ECO:0000256" key="3">
    <source>
        <dbReference type="ARBA" id="ARBA00022741"/>
    </source>
</evidence>
<dbReference type="SMART" id="SM00382">
    <property type="entry name" value="AAA"/>
    <property type="match status" value="1"/>
</dbReference>
<dbReference type="InterPro" id="IPR017871">
    <property type="entry name" value="ABC_transporter-like_CS"/>
</dbReference>
<keyword evidence="4" id="KW-0067">ATP-binding</keyword>
<keyword evidence="6" id="KW-0406">Ion transport</keyword>
<name>A0A9W4TP21_9PROT</name>
<dbReference type="InterPro" id="IPR027417">
    <property type="entry name" value="P-loop_NTPase"/>
</dbReference>
<dbReference type="InterPro" id="IPR003593">
    <property type="entry name" value="AAA+_ATPase"/>
</dbReference>
<comment type="caution">
    <text evidence="8">The sequence shown here is derived from an EMBL/GenBank/DDBJ whole genome shotgun (WGS) entry which is preliminary data.</text>
</comment>
<proteinExistence type="inferred from homology"/>
<dbReference type="GO" id="GO:0005524">
    <property type="term" value="F:ATP binding"/>
    <property type="evidence" value="ECO:0007669"/>
    <property type="project" value="UniProtKB-KW"/>
</dbReference>
<evidence type="ECO:0000313" key="11">
    <source>
        <dbReference type="Proteomes" id="UP001154259"/>
    </source>
</evidence>
<keyword evidence="3" id="KW-0547">Nucleotide-binding</keyword>
<dbReference type="EMBL" id="CAMXCM010000002">
    <property type="protein sequence ID" value="CAI3938357.1"/>
    <property type="molecule type" value="Genomic_DNA"/>
</dbReference>
<keyword evidence="2" id="KW-0813">Transport</keyword>
<evidence type="ECO:0000256" key="4">
    <source>
        <dbReference type="ARBA" id="ARBA00022840"/>
    </source>
</evidence>
<dbReference type="PANTHER" id="PTHR42734">
    <property type="entry name" value="METAL TRANSPORT SYSTEM ATP-BINDING PROTEIN TM_0124-RELATED"/>
    <property type="match status" value="1"/>
</dbReference>
<feature type="domain" description="ABC transporter" evidence="7">
    <location>
        <begin position="4"/>
        <end position="236"/>
    </location>
</feature>
<dbReference type="Proteomes" id="UP001154259">
    <property type="component" value="Unassembled WGS sequence"/>
</dbReference>
<evidence type="ECO:0000256" key="1">
    <source>
        <dbReference type="ARBA" id="ARBA00005417"/>
    </source>
</evidence>
<keyword evidence="5" id="KW-0864">Zinc transport</keyword>
<protein>
    <submittedName>
        <fullName evidence="8">ATPase component (ZnuC)</fullName>
    </submittedName>
</protein>
<dbReference type="AlphaFoldDB" id="A0A9W4TP21"/>
<dbReference type="EMBL" id="CAMXCS010000002">
    <property type="protein sequence ID" value="CAI3945109.1"/>
    <property type="molecule type" value="Genomic_DNA"/>
</dbReference>
<dbReference type="GO" id="GO:0006829">
    <property type="term" value="P:zinc ion transport"/>
    <property type="evidence" value="ECO:0007669"/>
    <property type="project" value="UniProtKB-KW"/>
</dbReference>
<dbReference type="Proteomes" id="UP001154255">
    <property type="component" value="Unassembled WGS sequence"/>
</dbReference>
<sequence length="251" mass="28161">MNVIECQNLDVRLGSRIILSRLNLEIKENQFIGIFGPNGSGKTTFMKALLGIIPCAENKIKILGNSPYKARKQIGYIPQYRDMESFQLAGREFIATSIRGHKWGLPFLTKQDLYHIDAVLDHVHAKELAGVPLSEMSGGQRQRLLLAQALLGNPQLIIMDEPFSNLDPKWVKIILSLLKELQERRGLTILLSTHDLNPLMKVMDQVICIGNQKAILGDVNQVMTSDVLTQLYGFPIEVVKTDQHLFVTTAC</sequence>
<dbReference type="PANTHER" id="PTHR42734:SF17">
    <property type="entry name" value="METAL TRANSPORT SYSTEM ATP-BINDING PROTEIN TM_0124-RELATED"/>
    <property type="match status" value="1"/>
</dbReference>